<organism evidence="1 2">
    <name type="scientific">Streptomyces yunnanensis</name>
    <dbReference type="NCBI Taxonomy" id="156453"/>
    <lineage>
        <taxon>Bacteria</taxon>
        <taxon>Bacillati</taxon>
        <taxon>Actinomycetota</taxon>
        <taxon>Actinomycetes</taxon>
        <taxon>Kitasatosporales</taxon>
        <taxon>Streptomycetaceae</taxon>
        <taxon>Streptomyces</taxon>
    </lineage>
</organism>
<evidence type="ECO:0008006" key="3">
    <source>
        <dbReference type="Google" id="ProtNLM"/>
    </source>
</evidence>
<comment type="caution">
    <text evidence="1">The sequence shown here is derived from an EMBL/GenBank/DDBJ whole genome shotgun (WGS) entry which is preliminary data.</text>
</comment>
<evidence type="ECO:0000313" key="2">
    <source>
        <dbReference type="Proteomes" id="UP000184388"/>
    </source>
</evidence>
<reference evidence="2" key="1">
    <citation type="submission" date="2016-11" db="EMBL/GenBank/DDBJ databases">
        <authorList>
            <person name="Jaros S."/>
            <person name="Januszkiewicz K."/>
            <person name="Wedrychowicz H."/>
        </authorList>
    </citation>
    <scope>NUCLEOTIDE SEQUENCE [LARGE SCALE GENOMIC DNA]</scope>
    <source>
        <strain evidence="2">CGMCC 4.3555</strain>
    </source>
</reference>
<proteinExistence type="predicted"/>
<accession>A0A9X8N945</accession>
<dbReference type="RefSeq" id="WP_258017458.1">
    <property type="nucleotide sequence ID" value="NZ_FRBK01000034.1"/>
</dbReference>
<sequence length="48" mass="4987">MTNTPLAPIAGAKVKNAAFWGHDGKTLASFYATALGWKVTQSYGDSAA</sequence>
<name>A0A9X8N945_9ACTN</name>
<evidence type="ECO:0000313" key="1">
    <source>
        <dbReference type="EMBL" id="SHN31652.1"/>
    </source>
</evidence>
<gene>
    <name evidence="1" type="ORF">SAMN05216268_13443</name>
</gene>
<dbReference type="AlphaFoldDB" id="A0A9X8N945"/>
<protein>
    <recommendedName>
        <fullName evidence="3">VOC family protein</fullName>
    </recommendedName>
</protein>
<dbReference type="Proteomes" id="UP000184388">
    <property type="component" value="Unassembled WGS sequence"/>
</dbReference>
<dbReference type="EMBL" id="FRBK01000034">
    <property type="protein sequence ID" value="SHN31652.1"/>
    <property type="molecule type" value="Genomic_DNA"/>
</dbReference>